<dbReference type="EMBL" id="FOKW01000005">
    <property type="protein sequence ID" value="SFC17453.1"/>
    <property type="molecule type" value="Genomic_DNA"/>
</dbReference>
<keyword evidence="3" id="KW-1185">Reference proteome</keyword>
<dbReference type="Pfam" id="PF24282">
    <property type="entry name" value="DUF7470"/>
    <property type="match status" value="1"/>
</dbReference>
<reference evidence="3" key="1">
    <citation type="submission" date="2016-10" db="EMBL/GenBank/DDBJ databases">
        <authorList>
            <person name="Varghese N."/>
            <person name="Submissions S."/>
        </authorList>
    </citation>
    <scope>NUCLEOTIDE SEQUENCE [LARGE SCALE GENOMIC DNA]</scope>
    <source>
        <strain evidence="3">DSM 13078</strain>
    </source>
</reference>
<accession>A0A1I1H7P3</accession>
<dbReference type="AlphaFoldDB" id="A0A1I1H7P3"/>
<organism evidence="2 3">
    <name type="scientific">Natronobacterium haloterrestre</name>
    <name type="common">Halobiforma haloterrestris</name>
    <dbReference type="NCBI Taxonomy" id="148448"/>
    <lineage>
        <taxon>Archaea</taxon>
        <taxon>Methanobacteriati</taxon>
        <taxon>Methanobacteriota</taxon>
        <taxon>Stenosarchaea group</taxon>
        <taxon>Halobacteria</taxon>
        <taxon>Halobacteriales</taxon>
        <taxon>Natrialbaceae</taxon>
        <taxon>Natronobacterium</taxon>
    </lineage>
</organism>
<dbReference type="InterPro" id="IPR055893">
    <property type="entry name" value="DUF7470"/>
</dbReference>
<name>A0A1I1H7P3_NATHA</name>
<proteinExistence type="predicted"/>
<evidence type="ECO:0000313" key="2">
    <source>
        <dbReference type="EMBL" id="SFC17453.1"/>
    </source>
</evidence>
<feature type="transmembrane region" description="Helical" evidence="1">
    <location>
        <begin position="32"/>
        <end position="53"/>
    </location>
</feature>
<sequence length="59" mass="5960">MLDKLGPFGLVGILVLLAGIGLIAYANYVIAAGIALVLVGLGLVVKSLVSSVLQSFGMM</sequence>
<dbReference type="GeneID" id="30920522"/>
<feature type="transmembrane region" description="Helical" evidence="1">
    <location>
        <begin position="7"/>
        <end position="26"/>
    </location>
</feature>
<dbReference type="RefSeq" id="WP_007141440.1">
    <property type="nucleotide sequence ID" value="NZ_FOKW01000005.1"/>
</dbReference>
<keyword evidence="1" id="KW-1133">Transmembrane helix</keyword>
<evidence type="ECO:0000313" key="3">
    <source>
        <dbReference type="Proteomes" id="UP000199161"/>
    </source>
</evidence>
<dbReference type="Proteomes" id="UP000199161">
    <property type="component" value="Unassembled WGS sequence"/>
</dbReference>
<evidence type="ECO:0000256" key="1">
    <source>
        <dbReference type="SAM" id="Phobius"/>
    </source>
</evidence>
<protein>
    <submittedName>
        <fullName evidence="2">Uncharacterized protein</fullName>
    </submittedName>
</protein>
<keyword evidence="1" id="KW-0812">Transmembrane</keyword>
<gene>
    <name evidence="2" type="ORF">SAMN05444422_105128</name>
</gene>
<keyword evidence="1" id="KW-0472">Membrane</keyword>